<proteinExistence type="predicted"/>
<sequence length="167" mass="17792">MTTMATARIPSRVRSRGWALLPGIAALGALFVVPPTQAVAKDDTFITARTTGILHIEGGECFSDPAYSSSAGEPVVTYTPCVGGADNQSYGFAHVPDGPWDRAALSAFAWRRCGAMFARHWTGDAASGLDFYPIMPTEETWADGDRDVMCAVYAPGGRLSRSMLPAM</sequence>
<evidence type="ECO:0008006" key="3">
    <source>
        <dbReference type="Google" id="ProtNLM"/>
    </source>
</evidence>
<dbReference type="Proteomes" id="UP001551675">
    <property type="component" value="Unassembled WGS sequence"/>
</dbReference>
<comment type="caution">
    <text evidence="1">The sequence shown here is derived from an EMBL/GenBank/DDBJ whole genome shotgun (WGS) entry which is preliminary data.</text>
</comment>
<name>A0ABV3GI44_MICGL</name>
<keyword evidence="2" id="KW-1185">Reference proteome</keyword>
<dbReference type="RefSeq" id="WP_061252920.1">
    <property type="nucleotide sequence ID" value="NZ_JBFALK010000012.1"/>
</dbReference>
<protein>
    <recommendedName>
        <fullName evidence="3">Septum formation-related domain-containing protein</fullName>
    </recommendedName>
</protein>
<evidence type="ECO:0000313" key="2">
    <source>
        <dbReference type="Proteomes" id="UP001551675"/>
    </source>
</evidence>
<organism evidence="1 2">
    <name type="scientific">Microtetraspora glauca</name>
    <dbReference type="NCBI Taxonomy" id="1996"/>
    <lineage>
        <taxon>Bacteria</taxon>
        <taxon>Bacillati</taxon>
        <taxon>Actinomycetota</taxon>
        <taxon>Actinomycetes</taxon>
        <taxon>Streptosporangiales</taxon>
        <taxon>Streptosporangiaceae</taxon>
        <taxon>Microtetraspora</taxon>
    </lineage>
</organism>
<evidence type="ECO:0000313" key="1">
    <source>
        <dbReference type="EMBL" id="MEV0971300.1"/>
    </source>
</evidence>
<accession>A0ABV3GI44</accession>
<gene>
    <name evidence="1" type="ORF">AB0I59_21950</name>
</gene>
<reference evidence="1 2" key="1">
    <citation type="submission" date="2024-06" db="EMBL/GenBank/DDBJ databases">
        <title>The Natural Products Discovery Center: Release of the First 8490 Sequenced Strains for Exploring Actinobacteria Biosynthetic Diversity.</title>
        <authorList>
            <person name="Kalkreuter E."/>
            <person name="Kautsar S.A."/>
            <person name="Yang D."/>
            <person name="Bader C.D."/>
            <person name="Teijaro C.N."/>
            <person name="Fluegel L."/>
            <person name="Davis C.M."/>
            <person name="Simpson J.R."/>
            <person name="Lauterbach L."/>
            <person name="Steele A.D."/>
            <person name="Gui C."/>
            <person name="Meng S."/>
            <person name="Li G."/>
            <person name="Viehrig K."/>
            <person name="Ye F."/>
            <person name="Su P."/>
            <person name="Kiefer A.F."/>
            <person name="Nichols A."/>
            <person name="Cepeda A.J."/>
            <person name="Yan W."/>
            <person name="Fan B."/>
            <person name="Jiang Y."/>
            <person name="Adhikari A."/>
            <person name="Zheng C.-J."/>
            <person name="Schuster L."/>
            <person name="Cowan T.M."/>
            <person name="Smanski M.J."/>
            <person name="Chevrette M.G."/>
            <person name="De Carvalho L.P.S."/>
            <person name="Shen B."/>
        </authorList>
    </citation>
    <scope>NUCLEOTIDE SEQUENCE [LARGE SCALE GENOMIC DNA]</scope>
    <source>
        <strain evidence="1 2">NPDC050100</strain>
    </source>
</reference>
<dbReference type="EMBL" id="JBFALK010000012">
    <property type="protein sequence ID" value="MEV0971300.1"/>
    <property type="molecule type" value="Genomic_DNA"/>
</dbReference>